<feature type="domain" description="UvrD-like helicase C-terminal" evidence="14">
    <location>
        <begin position="269"/>
        <end position="583"/>
    </location>
</feature>
<dbReference type="Pfam" id="PF13361">
    <property type="entry name" value="UvrD_C"/>
    <property type="match status" value="1"/>
</dbReference>
<evidence type="ECO:0000256" key="6">
    <source>
        <dbReference type="ARBA" id="ARBA00022801"/>
    </source>
</evidence>
<dbReference type="InterPro" id="IPR011604">
    <property type="entry name" value="PDDEXK-like_dom_sf"/>
</dbReference>
<evidence type="ECO:0000256" key="5">
    <source>
        <dbReference type="ARBA" id="ARBA00022763"/>
    </source>
</evidence>
<sequence length="1162" mass="135547">MELNTYLGRAGTGKSYHMIKNIKQQMKENPLGDPIILIAPTQSTFQLEQSFVNDRELNGSLRTEVLHFERLSYRIFQELGGLTETRLTKAAIEMMIFNIVQQHKSEMKLYQSQADYYGFSEKLSEQIQDFKKYSVTPHQLDSFLEDNELQTRTRHKLEDISLIYHYFEERLNGEFITAEDSLNYFIEIMHKSEWIKHADIYIDGFYNFSTLEYQIIKALVQNAKQVTILLTTDGNEDHFSMFRKPSDVLIHLKEIANELHIPLNEHYFTTPYRFKNKDLLQLEQQFDALQVNPTQSHGYIDLLESSNMREEVNEIARRIIKDTRDKHFRYQDIAILYRDETYAYLFESILPQYDIPYNIDTKKSMTHHPIMEMIRSLLEVIQSNMGLSPMMRLFKTNILSHQFKNSSYLIDLLENFVIERGIYGKKWLDDKLFNIDNFTKMGRKAHQLTEEEKEAFEDVVRLKDDVVNKILRFEQAMLHSKNVRDYATAFYETMEAFDLPKYLMAHRDELDLKGDHEKAEEIDQLWNGLIQILDDLVTVFEEEEMSINRFLEVFDIGLEQLEFVMIPQTLDQVSIGTMDLAKVDNKKHVYMVGMNDGVMPQPMSSSSLITDEEKRLLEEQGSVELSPTSDILQMDEAFVCYIAMTRACEQMTFSYSLMGMQGDEKEKSPFLNQIQALFSNLDIQNIHYLHHAYPLTLMEHPHQTKIHLFEALKSWLEEEAVADTWLDAYKVISENEELNDSINYLSTALTYDNETIQLTPQLSEALYGTSINASVSRFEGYNDCPFQHYTTYGLRLNERTKYQLESFDLGNIFHNALKYISDKVNGEFSQLDNQKIHALTEEALQHVLPQVQFNLMDSNAYYRYVSKRIGVIVESTLKALRYQNENTKFRPKRFETAFRKKPRTEEELIAHPLMTTQGVPIHIRGQIDRIDTYTKNNTSFVNIIDYKSSNHSANLNLKKVYYGKQMQMMTYMDIVLQNSERLGLSSEVKPGGLLYFHIHDERLKFEKWGDLTEEALNKKNIHQAILKEYKLKGLINSDAEVIDAMDIRLNEISKSDIVPVTLKKDGGISARGSQVADETTIHKFIQHNKNNFIETASNIMDGHTEVAPLKFEDKLPCEFCSFQSVCHVDSLIDSKHYRHVDESINPIQAIQEVELESGEDNE</sequence>
<keyword evidence="4" id="KW-0547">Nucleotide-binding</keyword>
<dbReference type="AlphaFoldDB" id="A0A3S7GTP5"/>
<evidence type="ECO:0000256" key="12">
    <source>
        <dbReference type="ARBA" id="ARBA00023125"/>
    </source>
</evidence>
<keyword evidence="12" id="KW-0238">DNA-binding</keyword>
<dbReference type="InterPro" id="IPR014140">
    <property type="entry name" value="DNA_helicase_suAddB"/>
</dbReference>
<evidence type="ECO:0000313" key="15">
    <source>
        <dbReference type="EMBL" id="AVI05661.1"/>
    </source>
</evidence>
<accession>A0A3S7GTP5</accession>
<keyword evidence="7 15" id="KW-0347">Helicase</keyword>
<evidence type="ECO:0000256" key="2">
    <source>
        <dbReference type="ARBA" id="ARBA00022722"/>
    </source>
</evidence>
<keyword evidence="13" id="KW-0234">DNA repair</keyword>
<evidence type="ECO:0000256" key="9">
    <source>
        <dbReference type="ARBA" id="ARBA00022840"/>
    </source>
</evidence>
<keyword evidence="11" id="KW-0411">Iron-sulfur</keyword>
<evidence type="ECO:0000256" key="10">
    <source>
        <dbReference type="ARBA" id="ARBA00023004"/>
    </source>
</evidence>
<keyword evidence="9" id="KW-0067">ATP-binding</keyword>
<dbReference type="Gene3D" id="3.40.50.300">
    <property type="entry name" value="P-loop containing nucleotide triphosphate hydrolases"/>
    <property type="match status" value="4"/>
</dbReference>
<dbReference type="InterPro" id="IPR049035">
    <property type="entry name" value="ADDB_N"/>
</dbReference>
<keyword evidence="10" id="KW-0408">Iron</keyword>
<reference evidence="16 17" key="2">
    <citation type="submission" date="2022-06" db="EMBL/GenBank/DDBJ databases">
        <title>Staphylococcus hominis ShoR14 genome sequence.</title>
        <authorList>
            <person name="Yeo C.C."/>
            <person name="Chew C.H."/>
            <person name="Che Hamzah A.M."/>
            <person name="Al-Trad E.I."/>
        </authorList>
    </citation>
    <scope>NUCLEOTIDE SEQUENCE [LARGE SCALE GENOMIC DNA]</scope>
    <source>
        <strain evidence="16 17">ShoR14</strain>
    </source>
</reference>
<keyword evidence="5" id="KW-0227">DNA damage</keyword>
<dbReference type="Gene3D" id="3.90.320.10">
    <property type="match status" value="1"/>
</dbReference>
<protein>
    <submittedName>
        <fullName evidence="15">Helicase-exonuclease AddAB subunit AddB</fullName>
    </submittedName>
</protein>
<evidence type="ECO:0000256" key="8">
    <source>
        <dbReference type="ARBA" id="ARBA00022839"/>
    </source>
</evidence>
<dbReference type="GO" id="GO:0005524">
    <property type="term" value="F:ATP binding"/>
    <property type="evidence" value="ECO:0007669"/>
    <property type="project" value="UniProtKB-KW"/>
</dbReference>
<dbReference type="EMBL" id="CP014567">
    <property type="protein sequence ID" value="AVI05661.1"/>
    <property type="molecule type" value="Genomic_DNA"/>
</dbReference>
<dbReference type="Proteomes" id="UP000665944">
    <property type="component" value="Unassembled WGS sequence"/>
</dbReference>
<dbReference type="GO" id="GO:0004386">
    <property type="term" value="F:helicase activity"/>
    <property type="evidence" value="ECO:0007669"/>
    <property type="project" value="UniProtKB-KW"/>
</dbReference>
<evidence type="ECO:0000259" key="14">
    <source>
        <dbReference type="PROSITE" id="PS51217"/>
    </source>
</evidence>
<dbReference type="InterPro" id="IPR014017">
    <property type="entry name" value="DNA_helicase_UvrD-like_C"/>
</dbReference>
<organism evidence="15">
    <name type="scientific">Staphylococcus hominis</name>
    <dbReference type="NCBI Taxonomy" id="1290"/>
    <lineage>
        <taxon>Bacteria</taxon>
        <taxon>Bacillati</taxon>
        <taxon>Bacillota</taxon>
        <taxon>Bacilli</taxon>
        <taxon>Bacillales</taxon>
        <taxon>Staphylococcaceae</taxon>
        <taxon>Staphylococcus</taxon>
    </lineage>
</organism>
<dbReference type="RefSeq" id="WP_017175838.1">
    <property type="nucleotide sequence ID" value="NZ_CAXORX010000011.1"/>
</dbReference>
<dbReference type="GO" id="GO:0004527">
    <property type="term" value="F:exonuclease activity"/>
    <property type="evidence" value="ECO:0007669"/>
    <property type="project" value="UniProtKB-KW"/>
</dbReference>
<gene>
    <name evidence="16" type="primary">addB</name>
    <name evidence="15" type="ORF">AZE34_02405</name>
    <name evidence="16" type="ORF">J7T32_003135</name>
</gene>
<proteinExistence type="predicted"/>
<keyword evidence="2" id="KW-0540">Nuclease</keyword>
<evidence type="ECO:0000313" key="17">
    <source>
        <dbReference type="Proteomes" id="UP000665944"/>
    </source>
</evidence>
<evidence type="ECO:0000256" key="13">
    <source>
        <dbReference type="ARBA" id="ARBA00023204"/>
    </source>
</evidence>
<name>A0A3S7GTP5_STAHO</name>
<dbReference type="PROSITE" id="PS51217">
    <property type="entry name" value="UVRD_HELICASE_CTER"/>
    <property type="match status" value="1"/>
</dbReference>
<dbReference type="EMBL" id="JAGHKT020000003">
    <property type="protein sequence ID" value="MCM5671763.1"/>
    <property type="molecule type" value="Genomic_DNA"/>
</dbReference>
<evidence type="ECO:0000256" key="7">
    <source>
        <dbReference type="ARBA" id="ARBA00022806"/>
    </source>
</evidence>
<dbReference type="InterPro" id="IPR038726">
    <property type="entry name" value="PDDEXK_AddAB-type"/>
</dbReference>
<dbReference type="InterPro" id="IPR027417">
    <property type="entry name" value="P-loop_NTPase"/>
</dbReference>
<dbReference type="GO" id="GO:0046872">
    <property type="term" value="F:metal ion binding"/>
    <property type="evidence" value="ECO:0007669"/>
    <property type="project" value="UniProtKB-KW"/>
</dbReference>
<evidence type="ECO:0000313" key="16">
    <source>
        <dbReference type="EMBL" id="MCM5671763.1"/>
    </source>
</evidence>
<dbReference type="GO" id="GO:0000724">
    <property type="term" value="P:double-strand break repair via homologous recombination"/>
    <property type="evidence" value="ECO:0007669"/>
    <property type="project" value="InterPro"/>
</dbReference>
<evidence type="ECO:0000256" key="4">
    <source>
        <dbReference type="ARBA" id="ARBA00022741"/>
    </source>
</evidence>
<dbReference type="SUPFAM" id="SSF52540">
    <property type="entry name" value="P-loop containing nucleoside triphosphate hydrolases"/>
    <property type="match status" value="1"/>
</dbReference>
<dbReference type="GO" id="GO:0003677">
    <property type="term" value="F:DNA binding"/>
    <property type="evidence" value="ECO:0007669"/>
    <property type="project" value="UniProtKB-KW"/>
</dbReference>
<dbReference type="Gene3D" id="6.10.140.1030">
    <property type="match status" value="1"/>
</dbReference>
<dbReference type="PANTHER" id="PTHR30591:SF1">
    <property type="entry name" value="RECBCD ENZYME SUBUNIT RECC"/>
    <property type="match status" value="1"/>
</dbReference>
<evidence type="ECO:0000256" key="1">
    <source>
        <dbReference type="ARBA" id="ARBA00022485"/>
    </source>
</evidence>
<keyword evidence="8 15" id="KW-0269">Exonuclease</keyword>
<evidence type="ECO:0000256" key="11">
    <source>
        <dbReference type="ARBA" id="ARBA00023014"/>
    </source>
</evidence>
<keyword evidence="6" id="KW-0378">Hydrolase</keyword>
<dbReference type="Pfam" id="PF21445">
    <property type="entry name" value="ADDB_N"/>
    <property type="match status" value="1"/>
</dbReference>
<reference evidence="15" key="1">
    <citation type="submission" date="2016-02" db="EMBL/GenBank/DDBJ databases">
        <title>Genomic sequence of a clinical Staphylococcus hominis isolate.</title>
        <authorList>
            <person name="McClure J.M."/>
            <person name="Zhang K."/>
        </authorList>
    </citation>
    <scope>NUCLEOTIDE SEQUENCE</scope>
    <source>
        <strain evidence="15">C34847</strain>
    </source>
</reference>
<keyword evidence="17" id="KW-1185">Reference proteome</keyword>
<dbReference type="Pfam" id="PF12705">
    <property type="entry name" value="PDDEXK_1"/>
    <property type="match status" value="1"/>
</dbReference>
<evidence type="ECO:0000256" key="3">
    <source>
        <dbReference type="ARBA" id="ARBA00022723"/>
    </source>
</evidence>
<keyword evidence="1" id="KW-0004">4Fe-4S</keyword>
<dbReference type="NCBIfam" id="TIGR02773">
    <property type="entry name" value="addB_Gpos"/>
    <property type="match status" value="1"/>
</dbReference>
<dbReference type="GO" id="GO:0051539">
    <property type="term" value="F:4 iron, 4 sulfur cluster binding"/>
    <property type="evidence" value="ECO:0007669"/>
    <property type="project" value="UniProtKB-KW"/>
</dbReference>
<dbReference type="PANTHER" id="PTHR30591">
    <property type="entry name" value="RECBCD ENZYME SUBUNIT RECC"/>
    <property type="match status" value="1"/>
</dbReference>
<keyword evidence="3" id="KW-0479">Metal-binding</keyword>